<comment type="caution">
    <text evidence="3">The sequence shown here is derived from an EMBL/GenBank/DDBJ whole genome shotgun (WGS) entry which is preliminary data.</text>
</comment>
<dbReference type="OrthoDB" id="6605218at2759"/>
<dbReference type="Proteomes" id="UP000275267">
    <property type="component" value="Unassembled WGS sequence"/>
</dbReference>
<feature type="region of interest" description="Disordered" evidence="1">
    <location>
        <begin position="74"/>
        <end position="99"/>
    </location>
</feature>
<dbReference type="Pfam" id="PF20512">
    <property type="entry name" value="PMI_typeI_hel"/>
    <property type="match status" value="1"/>
</dbReference>
<dbReference type="EMBL" id="PQIB02000016">
    <property type="protein sequence ID" value="RLM61733.1"/>
    <property type="molecule type" value="Genomic_DNA"/>
</dbReference>
<dbReference type="Gene3D" id="1.10.441.10">
    <property type="entry name" value="Phosphomannose Isomerase, domain 2"/>
    <property type="match status" value="1"/>
</dbReference>
<dbReference type="GO" id="GO:0016853">
    <property type="term" value="F:isomerase activity"/>
    <property type="evidence" value="ECO:0007669"/>
    <property type="project" value="UniProtKB-KW"/>
</dbReference>
<keyword evidence="3" id="KW-0413">Isomerase</keyword>
<proteinExistence type="predicted"/>
<evidence type="ECO:0000313" key="3">
    <source>
        <dbReference type="EMBL" id="RLM61733.1"/>
    </source>
</evidence>
<organism evidence="3 4">
    <name type="scientific">Panicum miliaceum</name>
    <name type="common">Proso millet</name>
    <name type="synonym">Broomcorn millet</name>
    <dbReference type="NCBI Taxonomy" id="4540"/>
    <lineage>
        <taxon>Eukaryota</taxon>
        <taxon>Viridiplantae</taxon>
        <taxon>Streptophyta</taxon>
        <taxon>Embryophyta</taxon>
        <taxon>Tracheophyta</taxon>
        <taxon>Spermatophyta</taxon>
        <taxon>Magnoliopsida</taxon>
        <taxon>Liliopsida</taxon>
        <taxon>Poales</taxon>
        <taxon>Poaceae</taxon>
        <taxon>PACMAD clade</taxon>
        <taxon>Panicoideae</taxon>
        <taxon>Panicodae</taxon>
        <taxon>Paniceae</taxon>
        <taxon>Panicinae</taxon>
        <taxon>Panicum</taxon>
        <taxon>Panicum sect. Panicum</taxon>
    </lineage>
</organism>
<sequence length="99" mass="10761">MSLKEYDEGTEIKSSLQSAFAKLMATSKEKVSEALSKLIRRLNIESKVLKPNSGGLKPHLSLREKQQLQLCGLSHGHGASSEAGTPQRIHGHGEGNMTH</sequence>
<feature type="domain" description="Phosphomannose isomerase type I helical insertion" evidence="2">
    <location>
        <begin position="6"/>
        <end position="46"/>
    </location>
</feature>
<dbReference type="InterPro" id="IPR046458">
    <property type="entry name" value="PMI_typeI_hel"/>
</dbReference>
<accession>A0A3L6PPG0</accession>
<reference evidence="4" key="1">
    <citation type="journal article" date="2019" name="Nat. Commun.">
        <title>The genome of broomcorn millet.</title>
        <authorList>
            <person name="Zou C."/>
            <person name="Miki D."/>
            <person name="Li D."/>
            <person name="Tang Q."/>
            <person name="Xiao L."/>
            <person name="Rajput S."/>
            <person name="Deng P."/>
            <person name="Jia W."/>
            <person name="Huang R."/>
            <person name="Zhang M."/>
            <person name="Sun Y."/>
            <person name="Hu J."/>
            <person name="Fu X."/>
            <person name="Schnable P.S."/>
            <person name="Li F."/>
            <person name="Zhang H."/>
            <person name="Feng B."/>
            <person name="Zhu X."/>
            <person name="Liu R."/>
            <person name="Schnable J.C."/>
            <person name="Zhu J.-K."/>
            <person name="Zhang H."/>
        </authorList>
    </citation>
    <scope>NUCLEOTIDE SEQUENCE [LARGE SCALE GENOMIC DNA]</scope>
</reference>
<protein>
    <submittedName>
        <fullName evidence="3">Mannose-6-phosphate isomerase 1</fullName>
    </submittedName>
</protein>
<evidence type="ECO:0000256" key="1">
    <source>
        <dbReference type="SAM" id="MobiDB-lite"/>
    </source>
</evidence>
<keyword evidence="4" id="KW-1185">Reference proteome</keyword>
<gene>
    <name evidence="3" type="ORF">C2845_PM14G06180</name>
</gene>
<name>A0A3L6PPG0_PANMI</name>
<evidence type="ECO:0000313" key="4">
    <source>
        <dbReference type="Proteomes" id="UP000275267"/>
    </source>
</evidence>
<evidence type="ECO:0000259" key="2">
    <source>
        <dbReference type="Pfam" id="PF20512"/>
    </source>
</evidence>
<dbReference type="AlphaFoldDB" id="A0A3L6PPG0"/>